<gene>
    <name evidence="3" type="ORF">ACFQ0I_14295</name>
</gene>
<dbReference type="Gene3D" id="3.90.850.10">
    <property type="entry name" value="Fumarylacetoacetase-like, C-terminal domain"/>
    <property type="match status" value="1"/>
</dbReference>
<keyword evidence="1" id="KW-0479">Metal-binding</keyword>
<accession>A0ABW3BX77</accession>
<name>A0ABW3BX77_9FLAO</name>
<protein>
    <submittedName>
        <fullName evidence="3">Fumarylacetoacetate hydrolase family protein</fullName>
    </submittedName>
</protein>
<keyword evidence="3" id="KW-0378">Hydrolase</keyword>
<evidence type="ECO:0000313" key="4">
    <source>
        <dbReference type="Proteomes" id="UP001597011"/>
    </source>
</evidence>
<evidence type="ECO:0000259" key="2">
    <source>
        <dbReference type="Pfam" id="PF01557"/>
    </source>
</evidence>
<proteinExistence type="predicted"/>
<reference evidence="4" key="1">
    <citation type="journal article" date="2019" name="Int. J. Syst. Evol. Microbiol.">
        <title>The Global Catalogue of Microorganisms (GCM) 10K type strain sequencing project: providing services to taxonomists for standard genome sequencing and annotation.</title>
        <authorList>
            <consortium name="The Broad Institute Genomics Platform"/>
            <consortium name="The Broad Institute Genome Sequencing Center for Infectious Disease"/>
            <person name="Wu L."/>
            <person name="Ma J."/>
        </authorList>
    </citation>
    <scope>NUCLEOTIDE SEQUENCE [LARGE SCALE GENOMIC DNA]</scope>
    <source>
        <strain evidence="4">CCUG 60529</strain>
    </source>
</reference>
<comment type="caution">
    <text evidence="3">The sequence shown here is derived from an EMBL/GenBank/DDBJ whole genome shotgun (WGS) entry which is preliminary data.</text>
</comment>
<dbReference type="PANTHER" id="PTHR11820:SF7">
    <property type="entry name" value="ACYLPYRUVASE FAHD1, MITOCHONDRIAL"/>
    <property type="match status" value="1"/>
</dbReference>
<dbReference type="InterPro" id="IPR036663">
    <property type="entry name" value="Fumarylacetoacetase_C_sf"/>
</dbReference>
<dbReference type="Pfam" id="PF01557">
    <property type="entry name" value="FAA_hydrolase"/>
    <property type="match status" value="1"/>
</dbReference>
<keyword evidence="4" id="KW-1185">Reference proteome</keyword>
<evidence type="ECO:0000256" key="1">
    <source>
        <dbReference type="ARBA" id="ARBA00022723"/>
    </source>
</evidence>
<dbReference type="SUPFAM" id="SSF56529">
    <property type="entry name" value="FAH"/>
    <property type="match status" value="1"/>
</dbReference>
<dbReference type="InterPro" id="IPR011234">
    <property type="entry name" value="Fumarylacetoacetase-like_C"/>
</dbReference>
<organism evidence="3 4">
    <name type="scientific">Mariniflexile aquimaris</name>
    <dbReference type="NCBI Taxonomy" id="881009"/>
    <lineage>
        <taxon>Bacteria</taxon>
        <taxon>Pseudomonadati</taxon>
        <taxon>Bacteroidota</taxon>
        <taxon>Flavobacteriia</taxon>
        <taxon>Flavobacteriales</taxon>
        <taxon>Flavobacteriaceae</taxon>
        <taxon>Mariniflexile</taxon>
    </lineage>
</organism>
<dbReference type="Proteomes" id="UP001597011">
    <property type="component" value="Unassembled WGS sequence"/>
</dbReference>
<sequence length="203" mass="23156">MKIICIGRNYTEHIKELENEKPTDPVVFLKPDTSILLKKQPFFIPDFSNDVHYEVEILVKINRIGKYIDKKFAHKYYDEIGLGIDFTARDVQNELKSKGLPWEKAKSFDGSAVVGKWLPVSEIKDVNAIEFSLKKNDNIVQLGNTSHMLWKIDELIEYVSKYFTLKIGDIIFTGTPAGVGKVIANDKLKGFIADKELFSITVK</sequence>
<dbReference type="PANTHER" id="PTHR11820">
    <property type="entry name" value="ACYLPYRUVASE"/>
    <property type="match status" value="1"/>
</dbReference>
<dbReference type="EMBL" id="JBHTIB010000015">
    <property type="protein sequence ID" value="MFD0836946.1"/>
    <property type="molecule type" value="Genomic_DNA"/>
</dbReference>
<dbReference type="GO" id="GO:0016787">
    <property type="term" value="F:hydrolase activity"/>
    <property type="evidence" value="ECO:0007669"/>
    <property type="project" value="UniProtKB-KW"/>
</dbReference>
<feature type="domain" description="Fumarylacetoacetase-like C-terminal" evidence="2">
    <location>
        <begin position="2"/>
        <end position="198"/>
    </location>
</feature>
<evidence type="ECO:0000313" key="3">
    <source>
        <dbReference type="EMBL" id="MFD0836946.1"/>
    </source>
</evidence>
<dbReference type="RefSeq" id="WP_379943394.1">
    <property type="nucleotide sequence ID" value="NZ_JBHTIB010000015.1"/>
</dbReference>